<comment type="caution">
    <text evidence="1">The sequence shown here is derived from an EMBL/GenBank/DDBJ whole genome shotgun (WGS) entry which is preliminary data.</text>
</comment>
<dbReference type="AlphaFoldDB" id="A0AAW1WRP2"/>
<accession>A0AAW1WRP2</accession>
<gene>
    <name evidence="1" type="ORF">M0R45_024484</name>
</gene>
<dbReference type="Proteomes" id="UP001457282">
    <property type="component" value="Unassembled WGS sequence"/>
</dbReference>
<keyword evidence="2" id="KW-1185">Reference proteome</keyword>
<sequence>MKTIPESRVLGYRLKLGGGHDQGSQSESLFRQVLACYFRSGVDPAGWDRLPRREEDGARGLKRILVFKF</sequence>
<reference evidence="1 2" key="1">
    <citation type="journal article" date="2023" name="G3 (Bethesda)">
        <title>A chromosome-length genome assembly and annotation of blackberry (Rubus argutus, cv. 'Hillquist').</title>
        <authorList>
            <person name="Bruna T."/>
            <person name="Aryal R."/>
            <person name="Dudchenko O."/>
            <person name="Sargent D.J."/>
            <person name="Mead D."/>
            <person name="Buti M."/>
            <person name="Cavallini A."/>
            <person name="Hytonen T."/>
            <person name="Andres J."/>
            <person name="Pham M."/>
            <person name="Weisz D."/>
            <person name="Mascagni F."/>
            <person name="Usai G."/>
            <person name="Natali L."/>
            <person name="Bassil N."/>
            <person name="Fernandez G.E."/>
            <person name="Lomsadze A."/>
            <person name="Armour M."/>
            <person name="Olukolu B."/>
            <person name="Poorten T."/>
            <person name="Britton C."/>
            <person name="Davik J."/>
            <person name="Ashrafi H."/>
            <person name="Aiden E.L."/>
            <person name="Borodovsky M."/>
            <person name="Worthington M."/>
        </authorList>
    </citation>
    <scope>NUCLEOTIDE SEQUENCE [LARGE SCALE GENOMIC DNA]</scope>
    <source>
        <strain evidence="1">PI 553951</strain>
    </source>
</reference>
<dbReference type="EMBL" id="JBEDUW010000005">
    <property type="protein sequence ID" value="KAK9927293.1"/>
    <property type="molecule type" value="Genomic_DNA"/>
</dbReference>
<name>A0AAW1WRP2_RUBAR</name>
<evidence type="ECO:0000313" key="1">
    <source>
        <dbReference type="EMBL" id="KAK9927293.1"/>
    </source>
</evidence>
<organism evidence="1 2">
    <name type="scientific">Rubus argutus</name>
    <name type="common">Southern blackberry</name>
    <dbReference type="NCBI Taxonomy" id="59490"/>
    <lineage>
        <taxon>Eukaryota</taxon>
        <taxon>Viridiplantae</taxon>
        <taxon>Streptophyta</taxon>
        <taxon>Embryophyta</taxon>
        <taxon>Tracheophyta</taxon>
        <taxon>Spermatophyta</taxon>
        <taxon>Magnoliopsida</taxon>
        <taxon>eudicotyledons</taxon>
        <taxon>Gunneridae</taxon>
        <taxon>Pentapetalae</taxon>
        <taxon>rosids</taxon>
        <taxon>fabids</taxon>
        <taxon>Rosales</taxon>
        <taxon>Rosaceae</taxon>
        <taxon>Rosoideae</taxon>
        <taxon>Rosoideae incertae sedis</taxon>
        <taxon>Rubus</taxon>
    </lineage>
</organism>
<protein>
    <submittedName>
        <fullName evidence="1">Uncharacterized protein</fullName>
    </submittedName>
</protein>
<evidence type="ECO:0000313" key="2">
    <source>
        <dbReference type="Proteomes" id="UP001457282"/>
    </source>
</evidence>
<proteinExistence type="predicted"/>